<keyword evidence="2" id="KW-0812">Transmembrane</keyword>
<evidence type="ECO:0000313" key="4">
    <source>
        <dbReference type="Proteomes" id="UP000612808"/>
    </source>
</evidence>
<feature type="transmembrane region" description="Helical" evidence="2">
    <location>
        <begin position="43"/>
        <end position="61"/>
    </location>
</feature>
<gene>
    <name evidence="3" type="ORF">Aru02nite_34530</name>
</gene>
<feature type="transmembrane region" description="Helical" evidence="2">
    <location>
        <begin position="81"/>
        <end position="101"/>
    </location>
</feature>
<keyword evidence="4" id="KW-1185">Reference proteome</keyword>
<proteinExistence type="predicted"/>
<protein>
    <submittedName>
        <fullName evidence="3">Uncharacterized protein</fullName>
    </submittedName>
</protein>
<dbReference type="AlphaFoldDB" id="A0A8J3J9I4"/>
<accession>A0A8J3J9I4</accession>
<dbReference type="RefSeq" id="WP_203658601.1">
    <property type="nucleotide sequence ID" value="NZ_BAAAZM010000013.1"/>
</dbReference>
<dbReference type="EMBL" id="BOMB01000019">
    <property type="protein sequence ID" value="GID12564.1"/>
    <property type="molecule type" value="Genomic_DNA"/>
</dbReference>
<feature type="compositionally biased region" description="Basic and acidic residues" evidence="1">
    <location>
        <begin position="123"/>
        <end position="132"/>
    </location>
</feature>
<evidence type="ECO:0000256" key="2">
    <source>
        <dbReference type="SAM" id="Phobius"/>
    </source>
</evidence>
<evidence type="ECO:0000313" key="3">
    <source>
        <dbReference type="EMBL" id="GID12564.1"/>
    </source>
</evidence>
<dbReference type="Proteomes" id="UP000612808">
    <property type="component" value="Unassembled WGS sequence"/>
</dbReference>
<organism evidence="3 4">
    <name type="scientific">Actinocatenispora rupis</name>
    <dbReference type="NCBI Taxonomy" id="519421"/>
    <lineage>
        <taxon>Bacteria</taxon>
        <taxon>Bacillati</taxon>
        <taxon>Actinomycetota</taxon>
        <taxon>Actinomycetes</taxon>
        <taxon>Micromonosporales</taxon>
        <taxon>Micromonosporaceae</taxon>
        <taxon>Actinocatenispora</taxon>
    </lineage>
</organism>
<name>A0A8J3J9I4_9ACTN</name>
<evidence type="ECO:0000256" key="1">
    <source>
        <dbReference type="SAM" id="MobiDB-lite"/>
    </source>
</evidence>
<feature type="region of interest" description="Disordered" evidence="1">
    <location>
        <begin position="113"/>
        <end position="132"/>
    </location>
</feature>
<reference evidence="3" key="1">
    <citation type="submission" date="2021-01" db="EMBL/GenBank/DDBJ databases">
        <title>Whole genome shotgun sequence of Actinocatenispora rupis NBRC 107355.</title>
        <authorList>
            <person name="Komaki H."/>
            <person name="Tamura T."/>
        </authorList>
    </citation>
    <scope>NUCLEOTIDE SEQUENCE</scope>
    <source>
        <strain evidence="3">NBRC 107355</strain>
    </source>
</reference>
<sequence length="132" mass="13811">MLPLLGLVSLGLVPLTTHAGEWLERRVAPTHLLHEHTELGDSLLPWAFGLFVACALVWLAYRLSASPLSEDSAGRSGATVLRVALVVVAVAVAAGTVVQTYRVGESGARAAWQGQYSQQASPRDGHGDGDGG</sequence>
<keyword evidence="2" id="KW-1133">Transmembrane helix</keyword>
<keyword evidence="2" id="KW-0472">Membrane</keyword>
<comment type="caution">
    <text evidence="3">The sequence shown here is derived from an EMBL/GenBank/DDBJ whole genome shotgun (WGS) entry which is preliminary data.</text>
</comment>